<dbReference type="InterPro" id="IPR011330">
    <property type="entry name" value="Glyco_hydro/deAcase_b/a-brl"/>
</dbReference>
<dbReference type="GO" id="GO:0005975">
    <property type="term" value="P:carbohydrate metabolic process"/>
    <property type="evidence" value="ECO:0007669"/>
    <property type="project" value="InterPro"/>
</dbReference>
<dbReference type="SUPFAM" id="SSF88713">
    <property type="entry name" value="Glycoside hydrolase/deacetylase"/>
    <property type="match status" value="1"/>
</dbReference>
<evidence type="ECO:0000256" key="1">
    <source>
        <dbReference type="SAM" id="SignalP"/>
    </source>
</evidence>
<reference evidence="2" key="1">
    <citation type="journal article" date="2023" name="G3 (Bethesda)">
        <title>Whole genome assemblies of Zophobas morio and Tenebrio molitor.</title>
        <authorList>
            <person name="Kaur S."/>
            <person name="Stinson S.A."/>
            <person name="diCenzo G.C."/>
        </authorList>
    </citation>
    <scope>NUCLEOTIDE SEQUENCE</scope>
    <source>
        <strain evidence="2">QUZm001</strain>
    </source>
</reference>
<evidence type="ECO:0000313" key="2">
    <source>
        <dbReference type="EMBL" id="KAJ3655622.1"/>
    </source>
</evidence>
<name>A0AA38IF96_9CUCU</name>
<dbReference type="Proteomes" id="UP001168821">
    <property type="component" value="Unassembled WGS sequence"/>
</dbReference>
<accession>A0AA38IF96</accession>
<sequence length="372" mass="41849">MKAILLMLLSSQLFSTSKQTAEQCQPSTCLISENCRCSGVNSPLPVEETPQLIALTFDEAVVDNLFNELWKPLLFDRKNPDGNPISASFFVPHEYTDYSHVQELYLQGYEIGVNSITKNSLAEYWAQASEQTLIDEFGGQRTLLSHFANIPITDITGAQAPQLQIEGDVLIRAYIASGVKYDNSWTSRSTAHLFPYTLDYLSSQECRSDTSCPQESYPGFWINPINNIRGENLVECNALTNCNVHGTASEIASWLLQEVERVRSTNRAPLTLLVPSAWFRFIENSFEGFQQFLDSLTGYSDIFLVNQKQIIEWVQNPVPLSEFQTTTSQRTASCTKITCPLIKNNTETRYMTSCVVPCPDVYPWLGNPLGKM</sequence>
<feature type="chain" id="PRO_5041226785" description="Chitin deacetylase" evidence="1">
    <location>
        <begin position="20"/>
        <end position="372"/>
    </location>
</feature>
<dbReference type="InterPro" id="IPR052740">
    <property type="entry name" value="CE4"/>
</dbReference>
<dbReference type="AlphaFoldDB" id="A0AA38IF96"/>
<dbReference type="PANTHER" id="PTHR45985">
    <property type="match status" value="1"/>
</dbReference>
<comment type="caution">
    <text evidence="2">The sequence shown here is derived from an EMBL/GenBank/DDBJ whole genome shotgun (WGS) entry which is preliminary data.</text>
</comment>
<proteinExistence type="predicted"/>
<evidence type="ECO:0000313" key="3">
    <source>
        <dbReference type="Proteomes" id="UP001168821"/>
    </source>
</evidence>
<organism evidence="2 3">
    <name type="scientific">Zophobas morio</name>
    <dbReference type="NCBI Taxonomy" id="2755281"/>
    <lineage>
        <taxon>Eukaryota</taxon>
        <taxon>Metazoa</taxon>
        <taxon>Ecdysozoa</taxon>
        <taxon>Arthropoda</taxon>
        <taxon>Hexapoda</taxon>
        <taxon>Insecta</taxon>
        <taxon>Pterygota</taxon>
        <taxon>Neoptera</taxon>
        <taxon>Endopterygota</taxon>
        <taxon>Coleoptera</taxon>
        <taxon>Polyphaga</taxon>
        <taxon>Cucujiformia</taxon>
        <taxon>Tenebrionidae</taxon>
        <taxon>Zophobas</taxon>
    </lineage>
</organism>
<keyword evidence="3" id="KW-1185">Reference proteome</keyword>
<keyword evidence="1" id="KW-0732">Signal</keyword>
<dbReference type="EMBL" id="JALNTZ010000004">
    <property type="protein sequence ID" value="KAJ3655622.1"/>
    <property type="molecule type" value="Genomic_DNA"/>
</dbReference>
<dbReference type="GO" id="GO:0016787">
    <property type="term" value="F:hydrolase activity"/>
    <property type="evidence" value="ECO:0007669"/>
    <property type="project" value="UniProtKB-ARBA"/>
</dbReference>
<gene>
    <name evidence="2" type="ORF">Zmor_014744</name>
</gene>
<evidence type="ECO:0008006" key="4">
    <source>
        <dbReference type="Google" id="ProtNLM"/>
    </source>
</evidence>
<feature type="signal peptide" evidence="1">
    <location>
        <begin position="1"/>
        <end position="19"/>
    </location>
</feature>
<dbReference type="PANTHER" id="PTHR45985:SF8">
    <property type="entry name" value="CHITIN DEACETYLASE-LIKE 9, ISOFORM A"/>
    <property type="match status" value="1"/>
</dbReference>
<protein>
    <recommendedName>
        <fullName evidence="4">Chitin deacetylase</fullName>
    </recommendedName>
</protein>
<dbReference type="Gene3D" id="3.20.20.370">
    <property type="entry name" value="Glycoside hydrolase/deacetylase"/>
    <property type="match status" value="1"/>
</dbReference>